<proteinExistence type="predicted"/>
<evidence type="ECO:0000313" key="2">
    <source>
        <dbReference type="Proteomes" id="UP000004699"/>
    </source>
</evidence>
<reference evidence="2" key="1">
    <citation type="journal article" date="2013" name="BMC Microbiol.">
        <title>Taxonomy and evolution of bacteriochlorophyll a-containing members of the OM60/NOR5 clade of marine gammaproteobacteria: description of Luminiphilus syltensis gen. nov., sp. nov., reclassification of Haliea rubra as Pseudohaliea rubra gen. nov., comb. nov., and emendation of Chromatocurvus halotolerans.</title>
        <authorList>
            <person name="Spring S."/>
            <person name="Riedel T."/>
            <person name="Sproer C."/>
            <person name="Yan S."/>
            <person name="Harder J."/>
            <person name="Fuchs B.M."/>
        </authorList>
    </citation>
    <scope>NUCLEOTIDE SEQUENCE [LARGE SCALE GENOMIC DNA]</scope>
    <source>
        <strain evidence="2">NOR51-B</strain>
    </source>
</reference>
<name>B8KV54_9GAMM</name>
<dbReference type="HOGENOM" id="CLU_1823001_0_0_6"/>
<sequence>MSSGVLIALGIVLAVVAIRVLKHSAINQRIAGAVVLGGGLLAVGLGVQDTLATGTFLNVSGNSCSSTSTINVMSSTILEEGNSIENQCSIDIEIKSYDFTCTPPSVFVDDGAPVGTIIAAGATAGGRGPQGGTAYCDSGII</sequence>
<dbReference type="EMBL" id="DS999411">
    <property type="protein sequence ID" value="EED36025.1"/>
    <property type="molecule type" value="Genomic_DNA"/>
</dbReference>
<dbReference type="eggNOG" id="ENOG5034BAR">
    <property type="taxonomic scope" value="Bacteria"/>
</dbReference>
<dbReference type="Proteomes" id="UP000004699">
    <property type="component" value="Unassembled WGS sequence"/>
</dbReference>
<evidence type="ECO:0000313" key="1">
    <source>
        <dbReference type="EMBL" id="EED36025.1"/>
    </source>
</evidence>
<dbReference type="AlphaFoldDB" id="B8KV54"/>
<gene>
    <name evidence="1" type="ORF">NOR51B_1973</name>
</gene>
<keyword evidence="2" id="KW-1185">Reference proteome</keyword>
<organism evidence="1 2">
    <name type="scientific">Luminiphilus syltensis NOR5-1B</name>
    <dbReference type="NCBI Taxonomy" id="565045"/>
    <lineage>
        <taxon>Bacteria</taxon>
        <taxon>Pseudomonadati</taxon>
        <taxon>Pseudomonadota</taxon>
        <taxon>Gammaproteobacteria</taxon>
        <taxon>Cellvibrionales</taxon>
        <taxon>Halieaceae</taxon>
        <taxon>Luminiphilus</taxon>
    </lineage>
</organism>
<accession>B8KV54</accession>
<protein>
    <submittedName>
        <fullName evidence="1">Uncharacterized protein</fullName>
    </submittedName>
</protein>